<sequence>MLNISHNKVYKYVRKGNYSTLVNVEAKTTSKVLRRILLSLFIVVIITSFLPWTQTIRSEGFVTTLKPEHRPQRLNSVIGGQVETWFVQEGDFVSKGDTILKIKEIKDAYFDDKLLARTKNQVNLKKQSVTNYSDKIAVIDNQIAVLKEQRDLKLSQAKNKLQQAILKVQNDSITATAEATNYDIAQQQFSRIDSLYQQGLKSKYDYEQRKLKLQQTQAYALSARNKWYNAQNEVTNLSIELSNIEVKFQSDLNKLQSDRITALTQQYEAEGSVNKLENTYSNYEFRNGLYFITAPQNGYVTKTATYGIGEIIKEGQEILSFMPMDYELALELYVEPIDLPLIQVSEEVRIQFDGWPAIIFSGWPNASHGTYSGKIYAIDQFISANGKYRVLVKQDPEQIPWPDALRVGSGATNLIMLGDVPVWYELWRNVNGFPPEYYKAKEQQDKKTKK</sequence>
<dbReference type="InterPro" id="IPR050739">
    <property type="entry name" value="MFP"/>
</dbReference>
<dbReference type="PANTHER" id="PTHR30386:SF27">
    <property type="entry name" value="MEMBRANE FUSION PROTEIN (MFP) FAMILY PROTEIN"/>
    <property type="match status" value="1"/>
</dbReference>
<keyword evidence="1" id="KW-0812">Transmembrane</keyword>
<evidence type="ECO:0000256" key="1">
    <source>
        <dbReference type="SAM" id="Phobius"/>
    </source>
</evidence>
<dbReference type="PRINTS" id="PR01490">
    <property type="entry name" value="RTXTOXIND"/>
</dbReference>
<organism evidence="2 3">
    <name type="scientific">Lishizhenia tianjinensis</name>
    <dbReference type="NCBI Taxonomy" id="477690"/>
    <lineage>
        <taxon>Bacteria</taxon>
        <taxon>Pseudomonadati</taxon>
        <taxon>Bacteroidota</taxon>
        <taxon>Flavobacteriia</taxon>
        <taxon>Flavobacteriales</taxon>
        <taxon>Crocinitomicaceae</taxon>
        <taxon>Lishizhenia</taxon>
    </lineage>
</organism>
<reference evidence="2 3" key="1">
    <citation type="submission" date="2016-10" db="EMBL/GenBank/DDBJ databases">
        <authorList>
            <person name="de Groot N.N."/>
        </authorList>
    </citation>
    <scope>NUCLEOTIDE SEQUENCE [LARGE SCALE GENOMIC DNA]</scope>
    <source>
        <strain evidence="2 3">CGMCC 1.7005</strain>
    </source>
</reference>
<evidence type="ECO:0000313" key="3">
    <source>
        <dbReference type="Proteomes" id="UP000236454"/>
    </source>
</evidence>
<dbReference type="PANTHER" id="PTHR30386">
    <property type="entry name" value="MEMBRANE FUSION SUBUNIT OF EMRAB-TOLC MULTIDRUG EFFLUX PUMP"/>
    <property type="match status" value="1"/>
</dbReference>
<keyword evidence="1" id="KW-1133">Transmembrane helix</keyword>
<dbReference type="EMBL" id="FPAS01000003">
    <property type="protein sequence ID" value="SFT74629.1"/>
    <property type="molecule type" value="Genomic_DNA"/>
</dbReference>
<accession>A0A1I7AI49</accession>
<name>A0A1I7AI49_9FLAO</name>
<protein>
    <submittedName>
        <fullName evidence="2">Multidrug resistance efflux pump</fullName>
    </submittedName>
</protein>
<dbReference type="RefSeq" id="WP_090249207.1">
    <property type="nucleotide sequence ID" value="NZ_FPAS01000003.1"/>
</dbReference>
<feature type="transmembrane region" description="Helical" evidence="1">
    <location>
        <begin position="36"/>
        <end position="53"/>
    </location>
</feature>
<dbReference type="OrthoDB" id="9760528at2"/>
<keyword evidence="1" id="KW-0472">Membrane</keyword>
<dbReference type="Proteomes" id="UP000236454">
    <property type="component" value="Unassembled WGS sequence"/>
</dbReference>
<dbReference type="AlphaFoldDB" id="A0A1I7AI49"/>
<dbReference type="Gene3D" id="2.40.50.100">
    <property type="match status" value="1"/>
</dbReference>
<keyword evidence="3" id="KW-1185">Reference proteome</keyword>
<dbReference type="InterPro" id="IPR011053">
    <property type="entry name" value="Single_hybrid_motif"/>
</dbReference>
<gene>
    <name evidence="2" type="ORF">SAMN05216474_2116</name>
</gene>
<dbReference type="STRING" id="477690.SAMN05216474_2116"/>
<proteinExistence type="predicted"/>
<evidence type="ECO:0000313" key="2">
    <source>
        <dbReference type="EMBL" id="SFT74629.1"/>
    </source>
</evidence>
<dbReference type="SUPFAM" id="SSF51230">
    <property type="entry name" value="Single hybrid motif"/>
    <property type="match status" value="1"/>
</dbReference>